<evidence type="ECO:0000313" key="3">
    <source>
        <dbReference type="EMBL" id="MDM8270841.1"/>
    </source>
</evidence>
<feature type="compositionally biased region" description="Low complexity" evidence="1">
    <location>
        <begin position="40"/>
        <end position="62"/>
    </location>
</feature>
<feature type="compositionally biased region" description="Basic and acidic residues" evidence="1">
    <location>
        <begin position="22"/>
        <end position="38"/>
    </location>
</feature>
<feature type="transmembrane region" description="Helical" evidence="2">
    <location>
        <begin position="143"/>
        <end position="165"/>
    </location>
</feature>
<feature type="region of interest" description="Disordered" evidence="1">
    <location>
        <begin position="1"/>
        <end position="87"/>
    </location>
</feature>
<feature type="compositionally biased region" description="Basic and acidic residues" evidence="1">
    <location>
        <begin position="70"/>
        <end position="87"/>
    </location>
</feature>
<keyword evidence="4" id="KW-1185">Reference proteome</keyword>
<evidence type="ECO:0000313" key="4">
    <source>
        <dbReference type="Proteomes" id="UP001529256"/>
    </source>
</evidence>
<gene>
    <name evidence="3" type="ORF">QUW25_04010</name>
</gene>
<feature type="transmembrane region" description="Helical" evidence="2">
    <location>
        <begin position="109"/>
        <end position="131"/>
    </location>
</feature>
<feature type="compositionally biased region" description="Basic and acidic residues" evidence="1">
    <location>
        <begin position="1"/>
        <end position="15"/>
    </location>
</feature>
<protein>
    <submittedName>
        <fullName evidence="3">APC family permease</fullName>
    </submittedName>
</protein>
<reference evidence="3 4" key="1">
    <citation type="submission" date="2023-06" db="EMBL/GenBank/DDBJ databases">
        <title>Identification and characterization of horizontal gene transfer across gut microbiota members of farm animals based on homology search.</title>
        <authorList>
            <person name="Schwarzerova J."/>
            <person name="Nykrynova M."/>
            <person name="Jureckova K."/>
            <person name="Cejkova D."/>
            <person name="Rychlik I."/>
        </authorList>
    </citation>
    <scope>NUCLEOTIDE SEQUENCE [LARGE SCALE GENOMIC DNA]</scope>
    <source>
        <strain evidence="3 4">153_Feed</strain>
    </source>
</reference>
<comment type="caution">
    <text evidence="3">The sequence shown here is derived from an EMBL/GenBank/DDBJ whole genome shotgun (WGS) entry which is preliminary data.</text>
</comment>
<keyword evidence="2" id="KW-0472">Membrane</keyword>
<dbReference type="EMBL" id="JAUDEA010000004">
    <property type="protein sequence ID" value="MDM8270841.1"/>
    <property type="molecule type" value="Genomic_DNA"/>
</dbReference>
<dbReference type="RefSeq" id="WP_289510935.1">
    <property type="nucleotide sequence ID" value="NZ_JAUDEA010000004.1"/>
</dbReference>
<proteinExistence type="predicted"/>
<reference evidence="3 4" key="3">
    <citation type="submission" date="2023-06" db="EMBL/GenBank/DDBJ databases">
        <authorList>
            <person name="Zeman M."/>
            <person name="Kubasova T."/>
            <person name="Jahodarova E."/>
            <person name="Nykrynova M."/>
            <person name="Rychlik I."/>
        </authorList>
    </citation>
    <scope>NUCLEOTIDE SEQUENCE [LARGE SCALE GENOMIC DNA]</scope>
    <source>
        <strain evidence="3 4">153_Feed</strain>
    </source>
</reference>
<name>A0ABT7V2K5_9ACTN</name>
<keyword evidence="2" id="KW-1133">Transmembrane helix</keyword>
<evidence type="ECO:0000256" key="1">
    <source>
        <dbReference type="SAM" id="MobiDB-lite"/>
    </source>
</evidence>
<keyword evidence="2" id="KW-0812">Transmembrane</keyword>
<dbReference type="Proteomes" id="UP001529256">
    <property type="component" value="Unassembled WGS sequence"/>
</dbReference>
<sequence>MSLRDTIEGARREAEGNAVGRPSKEAESVSAPEEEKKGFSRSSAAKARPAREAAASVRVSSKPKAASVTETKEEKRDRKRREREEQDMRTRAYDALLRSDPDYRRTEKVFWIAVGVGFVLAVASLVLAYAFGDQTDVSTPMGVASVVTLVAAYVLIIGSFIYDFAKRRPIRKRVESQLRGISDKKLLEIFEKQRDAQLKKDAKKGKK</sequence>
<evidence type="ECO:0000256" key="2">
    <source>
        <dbReference type="SAM" id="Phobius"/>
    </source>
</evidence>
<accession>A0ABT7V2K5</accession>
<reference evidence="4" key="2">
    <citation type="submission" date="2023-06" db="EMBL/GenBank/DDBJ databases">
        <title>Identification and characterization of horizontal gene transfer across gut microbiota members of farm animals based on homology search.</title>
        <authorList>
            <person name="Zeman M."/>
            <person name="Kubasova T."/>
            <person name="Jahodarova E."/>
            <person name="Nykrynova M."/>
            <person name="Rychlik I."/>
        </authorList>
    </citation>
    <scope>NUCLEOTIDE SEQUENCE [LARGE SCALE GENOMIC DNA]</scope>
    <source>
        <strain evidence="4">153_Feed</strain>
    </source>
</reference>
<organism evidence="3 4">
    <name type="scientific">Thermophilibacter provencensis</name>
    <dbReference type="NCBI Taxonomy" id="1852386"/>
    <lineage>
        <taxon>Bacteria</taxon>
        <taxon>Bacillati</taxon>
        <taxon>Actinomycetota</taxon>
        <taxon>Coriobacteriia</taxon>
        <taxon>Coriobacteriales</taxon>
        <taxon>Atopobiaceae</taxon>
        <taxon>Thermophilibacter</taxon>
    </lineage>
</organism>